<keyword evidence="6" id="KW-0479">Metal-binding</keyword>
<dbReference type="Pfam" id="PF13089">
    <property type="entry name" value="PP_kinase_N"/>
    <property type="match status" value="1"/>
</dbReference>
<dbReference type="InterPro" id="IPR036832">
    <property type="entry name" value="PPK_N_dom_sf"/>
</dbReference>
<evidence type="ECO:0000313" key="12">
    <source>
        <dbReference type="EMBL" id="ANO50390.1"/>
    </source>
</evidence>
<evidence type="ECO:0000259" key="10">
    <source>
        <dbReference type="Pfam" id="PF13090"/>
    </source>
</evidence>
<feature type="domain" description="Polyphosphate kinase C-terminal" evidence="11">
    <location>
        <begin position="337"/>
        <end position="501"/>
    </location>
</feature>
<evidence type="ECO:0000256" key="5">
    <source>
        <dbReference type="ARBA" id="ARBA00022840"/>
    </source>
</evidence>
<dbReference type="EMBL" id="CP016268">
    <property type="protein sequence ID" value="ANO50390.1"/>
    <property type="molecule type" value="Genomic_DNA"/>
</dbReference>
<gene>
    <name evidence="6" type="primary">ppk</name>
    <name evidence="12" type="ORF">BA177_03420</name>
</gene>
<dbReference type="GO" id="GO:0006799">
    <property type="term" value="P:polyphosphate biosynthetic process"/>
    <property type="evidence" value="ECO:0007669"/>
    <property type="project" value="UniProtKB-UniRule"/>
</dbReference>
<keyword evidence="3 6" id="KW-0547">Nucleotide-binding</keyword>
<dbReference type="CDD" id="cd09168">
    <property type="entry name" value="PLDc_PaPPK1_C2_like"/>
    <property type="match status" value="1"/>
</dbReference>
<dbReference type="RefSeq" id="WP_068612862.1">
    <property type="nucleotide sequence ID" value="NZ_CP016268.1"/>
</dbReference>
<dbReference type="KEGG" id="woc:BA177_03420"/>
<comment type="function">
    <text evidence="6 7">Catalyzes the reversible transfer of the terminal phosphate of ATP to form a long-chain polyphosphate (polyP).</text>
</comment>
<dbReference type="SUPFAM" id="SSF143724">
    <property type="entry name" value="PHP14-like"/>
    <property type="match status" value="1"/>
</dbReference>
<dbReference type="InterPro" id="IPR025200">
    <property type="entry name" value="PPK_C_dom2"/>
</dbReference>
<dbReference type="SUPFAM" id="SSF56024">
    <property type="entry name" value="Phospholipase D/nuclease"/>
    <property type="match status" value="2"/>
</dbReference>
<dbReference type="InterPro" id="IPR024953">
    <property type="entry name" value="PP_kinase_middle"/>
</dbReference>
<evidence type="ECO:0000256" key="7">
    <source>
        <dbReference type="RuleBase" id="RU003800"/>
    </source>
</evidence>
<feature type="domain" description="Polyphosphate kinase middle" evidence="8">
    <location>
        <begin position="126"/>
        <end position="309"/>
    </location>
</feature>
<keyword evidence="13" id="KW-1185">Reference proteome</keyword>
<evidence type="ECO:0000256" key="2">
    <source>
        <dbReference type="ARBA" id="ARBA00022679"/>
    </source>
</evidence>
<dbReference type="Gene3D" id="1.20.58.310">
    <property type="entry name" value="Polyphosphate kinase N-terminal domain"/>
    <property type="match status" value="1"/>
</dbReference>
<keyword evidence="4 6" id="KW-0418">Kinase</keyword>
<dbReference type="GO" id="GO:0008976">
    <property type="term" value="F:polyphosphate kinase activity"/>
    <property type="evidence" value="ECO:0007669"/>
    <property type="project" value="UniProtKB-UniRule"/>
</dbReference>
<feature type="binding site" evidence="6">
    <location>
        <position position="474"/>
    </location>
    <ligand>
        <name>ATP</name>
        <dbReference type="ChEBI" id="CHEBI:30616"/>
    </ligand>
</feature>
<keyword evidence="2 6" id="KW-0808">Transferase</keyword>
<evidence type="ECO:0000256" key="6">
    <source>
        <dbReference type="HAMAP-Rule" id="MF_00347"/>
    </source>
</evidence>
<dbReference type="Pfam" id="PF02503">
    <property type="entry name" value="PP_kinase"/>
    <property type="match status" value="1"/>
</dbReference>
<dbReference type="Pfam" id="PF17941">
    <property type="entry name" value="PP_kinase_C_1"/>
    <property type="match status" value="1"/>
</dbReference>
<dbReference type="InterPro" id="IPR036830">
    <property type="entry name" value="PP_kinase_middle_dom_sf"/>
</dbReference>
<feature type="domain" description="Polyphosphate kinase C-terminal" evidence="10">
    <location>
        <begin position="509"/>
        <end position="681"/>
    </location>
</feature>
<dbReference type="STRING" id="1548547.BA177_03420"/>
<feature type="active site" description="Phosphohistidine intermediate" evidence="6">
    <location>
        <position position="441"/>
    </location>
</feature>
<dbReference type="EC" id="2.7.4.1" evidence="6 7"/>
<evidence type="ECO:0000313" key="13">
    <source>
        <dbReference type="Proteomes" id="UP000092695"/>
    </source>
</evidence>
<dbReference type="NCBIfam" id="NF003917">
    <property type="entry name" value="PRK05443.1-1"/>
    <property type="match status" value="1"/>
</dbReference>
<keyword evidence="6" id="KW-0460">Magnesium</keyword>
<accession>A0A193LCX6</accession>
<feature type="binding site" evidence="6">
    <location>
        <position position="50"/>
    </location>
    <ligand>
        <name>ATP</name>
        <dbReference type="ChEBI" id="CHEBI:30616"/>
    </ligand>
</feature>
<dbReference type="Proteomes" id="UP000092695">
    <property type="component" value="Chromosome"/>
</dbReference>
<dbReference type="Gene3D" id="3.30.870.10">
    <property type="entry name" value="Endonuclease Chain A"/>
    <property type="match status" value="2"/>
</dbReference>
<feature type="binding site" evidence="6">
    <location>
        <position position="570"/>
    </location>
    <ligand>
        <name>ATP</name>
        <dbReference type="ChEBI" id="CHEBI:30616"/>
    </ligand>
</feature>
<dbReference type="SUPFAM" id="SSF140356">
    <property type="entry name" value="PPK N-terminal domain-like"/>
    <property type="match status" value="1"/>
</dbReference>
<dbReference type="PANTHER" id="PTHR30218:SF0">
    <property type="entry name" value="POLYPHOSPHATE KINASE"/>
    <property type="match status" value="1"/>
</dbReference>
<comment type="similarity">
    <text evidence="6 7">Belongs to the polyphosphate kinase 1 (PPK1) family.</text>
</comment>
<dbReference type="GO" id="GO:0005524">
    <property type="term" value="F:ATP binding"/>
    <property type="evidence" value="ECO:0007669"/>
    <property type="project" value="UniProtKB-KW"/>
</dbReference>
<dbReference type="NCBIfam" id="TIGR03705">
    <property type="entry name" value="poly_P_kin"/>
    <property type="match status" value="1"/>
</dbReference>
<evidence type="ECO:0000259" key="9">
    <source>
        <dbReference type="Pfam" id="PF13089"/>
    </source>
</evidence>
<comment type="PTM">
    <text evidence="6 7">An intermediate of this reaction is the autophosphorylated ppk in which a phosphate is covalently linked to a histidine residue through a N-P bond.</text>
</comment>
<dbReference type="Pfam" id="PF13090">
    <property type="entry name" value="PP_kinase_C"/>
    <property type="match status" value="1"/>
</dbReference>
<dbReference type="NCBIfam" id="NF003918">
    <property type="entry name" value="PRK05443.1-2"/>
    <property type="match status" value="1"/>
</dbReference>
<evidence type="ECO:0000259" key="11">
    <source>
        <dbReference type="Pfam" id="PF17941"/>
    </source>
</evidence>
<dbReference type="InterPro" id="IPR025198">
    <property type="entry name" value="PPK_N_dom"/>
</dbReference>
<dbReference type="InterPro" id="IPR041108">
    <property type="entry name" value="PP_kinase_C_1"/>
</dbReference>
<keyword evidence="5 6" id="KW-0067">ATP-binding</keyword>
<reference evidence="12 13" key="1">
    <citation type="submission" date="2016-06" db="EMBL/GenBank/DDBJ databases">
        <title>Complete genome sequence of a deep-branching marine Gamma Proteobacterium Woeseia oceani type strain XK5.</title>
        <authorList>
            <person name="Mu D."/>
            <person name="Du Z."/>
        </authorList>
    </citation>
    <scope>NUCLEOTIDE SEQUENCE [LARGE SCALE GENOMIC DNA]</scope>
    <source>
        <strain evidence="12 13">XK5</strain>
    </source>
</reference>
<evidence type="ECO:0000256" key="3">
    <source>
        <dbReference type="ARBA" id="ARBA00022741"/>
    </source>
</evidence>
<feature type="binding site" evidence="6">
    <location>
        <position position="381"/>
    </location>
    <ligand>
        <name>Mg(2+)</name>
        <dbReference type="ChEBI" id="CHEBI:18420"/>
    </ligand>
</feature>
<name>A0A193LCX6_9GAMM</name>
<dbReference type="AlphaFoldDB" id="A0A193LCX6"/>
<feature type="binding site" evidence="6">
    <location>
        <position position="411"/>
    </location>
    <ligand>
        <name>Mg(2+)</name>
        <dbReference type="ChEBI" id="CHEBI:18420"/>
    </ligand>
</feature>
<organism evidence="12 13">
    <name type="scientific">Woeseia oceani</name>
    <dbReference type="NCBI Taxonomy" id="1548547"/>
    <lineage>
        <taxon>Bacteria</taxon>
        <taxon>Pseudomonadati</taxon>
        <taxon>Pseudomonadota</taxon>
        <taxon>Gammaproteobacteria</taxon>
        <taxon>Woeseiales</taxon>
        <taxon>Woeseiaceae</taxon>
        <taxon>Woeseia</taxon>
    </lineage>
</organism>
<dbReference type="PANTHER" id="PTHR30218">
    <property type="entry name" value="POLYPHOSPHATE KINASE"/>
    <property type="match status" value="1"/>
</dbReference>
<dbReference type="OrthoDB" id="9761456at2"/>
<proteinExistence type="inferred from homology"/>
<dbReference type="GO" id="GO:0009358">
    <property type="term" value="C:polyphosphate kinase complex"/>
    <property type="evidence" value="ECO:0007669"/>
    <property type="project" value="InterPro"/>
</dbReference>
<dbReference type="NCBIfam" id="NF003921">
    <property type="entry name" value="PRK05443.2-2"/>
    <property type="match status" value="1"/>
</dbReference>
<feature type="domain" description="Polyphosphate kinase N-terminal" evidence="9">
    <location>
        <begin position="12"/>
        <end position="117"/>
    </location>
</feature>
<dbReference type="GO" id="GO:0046872">
    <property type="term" value="F:metal ion binding"/>
    <property type="evidence" value="ECO:0007669"/>
    <property type="project" value="UniProtKB-KW"/>
</dbReference>
<feature type="binding site" evidence="6">
    <location>
        <position position="598"/>
    </location>
    <ligand>
        <name>ATP</name>
        <dbReference type="ChEBI" id="CHEBI:30616"/>
    </ligand>
</feature>
<dbReference type="PIRSF" id="PIRSF015589">
    <property type="entry name" value="PP_kinase"/>
    <property type="match status" value="1"/>
</dbReference>
<dbReference type="CDD" id="cd09165">
    <property type="entry name" value="PLDc_PaPPK1_C1_like"/>
    <property type="match status" value="1"/>
</dbReference>
<dbReference type="Gene3D" id="3.30.1840.10">
    <property type="entry name" value="Polyphosphate kinase middle domain"/>
    <property type="match status" value="1"/>
</dbReference>
<keyword evidence="1 6" id="KW-0597">Phosphoprotein</keyword>
<protein>
    <recommendedName>
        <fullName evidence="6 7">Polyphosphate kinase</fullName>
        <ecNumber evidence="6 7">2.7.4.1</ecNumber>
    </recommendedName>
    <alternativeName>
        <fullName evidence="6">ATP-polyphosphate phosphotransferase</fullName>
    </alternativeName>
    <alternativeName>
        <fullName evidence="6">Polyphosphoric acid kinase</fullName>
    </alternativeName>
</protein>
<comment type="cofactor">
    <cofactor evidence="6">
        <name>Mg(2+)</name>
        <dbReference type="ChEBI" id="CHEBI:18420"/>
    </cofactor>
</comment>
<evidence type="ECO:0000259" key="8">
    <source>
        <dbReference type="Pfam" id="PF02503"/>
    </source>
</evidence>
<comment type="catalytic activity">
    <reaction evidence="6 7">
        <text>[phosphate](n) + ATP = [phosphate](n+1) + ADP</text>
        <dbReference type="Rhea" id="RHEA:19573"/>
        <dbReference type="Rhea" id="RHEA-COMP:9859"/>
        <dbReference type="Rhea" id="RHEA-COMP:14280"/>
        <dbReference type="ChEBI" id="CHEBI:16838"/>
        <dbReference type="ChEBI" id="CHEBI:30616"/>
        <dbReference type="ChEBI" id="CHEBI:456216"/>
        <dbReference type="EC" id="2.7.4.1"/>
    </reaction>
</comment>
<evidence type="ECO:0000256" key="4">
    <source>
        <dbReference type="ARBA" id="ARBA00022777"/>
    </source>
</evidence>
<sequence length="693" mass="78634">MDAPAEPATDLYINRDLSLLEFNRRVLEQANDPEIPLLERLRFLCISCTNLDEFFEIRAASLKQLLEMGAPAPGPDNMTPQQLLDEIRRRSVELIRAQYDLLNDVLLPQLAEHRIEFARRESWSNEQCAWLAKYFHTEIVPVLTPLTLDPSRPFPRILNKSLNFIVRLNGEDAFGRRRHRAIVQAPRSLPRIIRLPDNLCSSDSECYVFLSSIIHEHVSELFPGMAVDGCYQFRITRNSNLYVDDEEVDDLVRALEGELAASRYGEAVRLEISQQCPDDLCEFLLDHFSLDRADMFAVDGPVNLNRLIAVCEMAHRPELFYPAFTPGIPDALRNEDDIFAVLRKQNILLHHPYQSFAPVIDFVAAAAADPRVLAIKQTLYRTGAASPIVDRLVEAARAGKEVTVIIELMARFDEAANISLANRLQEAGAHVVYGLVGFKTHAKMSMVVRREQDKLRRYVHLGTGNYHPGTARAYTDYGLLSASHKLGEDVHKVFMQLTSLTQAKNLDRLLTAPFSLFKELIRRIEREIEFANSGHDARIIAKVNALIEPQIIDALYRASAAGVQIDLIVRGICSLRPGVPGLSDNIRIRSIVGRFLEHSRVYYFHNGGAEEFLCSSADWMDRNFFRRTEVCFPIRQRPLKNRLKRDLELFLADNCGAWELHGDGHYVRLQPKEGEERVSAQLTLLDELSGSAT</sequence>
<dbReference type="HAMAP" id="MF_00347">
    <property type="entry name" value="Polyphosphate_kinase"/>
    <property type="match status" value="1"/>
</dbReference>
<dbReference type="InterPro" id="IPR003414">
    <property type="entry name" value="PP_kinase"/>
</dbReference>
<evidence type="ECO:0000256" key="1">
    <source>
        <dbReference type="ARBA" id="ARBA00022553"/>
    </source>
</evidence>